<feature type="domain" description="DRBM" evidence="9">
    <location>
        <begin position="154"/>
        <end position="224"/>
    </location>
</feature>
<dbReference type="PROSITE" id="PS50142">
    <property type="entry name" value="RNASE_3_2"/>
    <property type="match status" value="1"/>
</dbReference>
<comment type="subunit">
    <text evidence="8">Homodimer.</text>
</comment>
<evidence type="ECO:0000256" key="6">
    <source>
        <dbReference type="ARBA" id="ARBA00022801"/>
    </source>
</evidence>
<name>A0ABX5R8C0_9PSED</name>
<dbReference type="Proteomes" id="UP000288953">
    <property type="component" value="Chromosome"/>
</dbReference>
<dbReference type="PROSITE" id="PS50137">
    <property type="entry name" value="DS_RBD"/>
    <property type="match status" value="1"/>
</dbReference>
<keyword evidence="8" id="KW-0699">rRNA-binding</keyword>
<feature type="active site" evidence="8">
    <location>
        <position position="116"/>
    </location>
</feature>
<dbReference type="SUPFAM" id="SSF69065">
    <property type="entry name" value="RNase III domain-like"/>
    <property type="match status" value="1"/>
</dbReference>
<dbReference type="SMART" id="SM00358">
    <property type="entry name" value="DSRM"/>
    <property type="match status" value="1"/>
</dbReference>
<comment type="cofactor">
    <cofactor evidence="8">
        <name>Mg(2+)</name>
        <dbReference type="ChEBI" id="CHEBI:18420"/>
    </cofactor>
</comment>
<protein>
    <recommendedName>
        <fullName evidence="8">Ribonuclease 3</fullName>
        <ecNumber evidence="8">3.1.26.3</ecNumber>
    </recommendedName>
    <alternativeName>
        <fullName evidence="8">Ribonuclease III</fullName>
        <shortName evidence="8">RNase III</shortName>
    </alternativeName>
</protein>
<dbReference type="Pfam" id="PF00035">
    <property type="entry name" value="dsrm"/>
    <property type="match status" value="1"/>
</dbReference>
<evidence type="ECO:0000259" key="9">
    <source>
        <dbReference type="PROSITE" id="PS50137"/>
    </source>
</evidence>
<feature type="binding site" evidence="8">
    <location>
        <position position="113"/>
    </location>
    <ligand>
        <name>Mg(2+)</name>
        <dbReference type="ChEBI" id="CHEBI:18420"/>
    </ligand>
</feature>
<dbReference type="Gene3D" id="1.10.1520.10">
    <property type="entry name" value="Ribonuclease III domain"/>
    <property type="match status" value="1"/>
</dbReference>
<dbReference type="GO" id="GO:0004525">
    <property type="term" value="F:ribonuclease III activity"/>
    <property type="evidence" value="ECO:0007669"/>
    <property type="project" value="UniProtKB-EC"/>
</dbReference>
<dbReference type="HAMAP" id="MF_00104">
    <property type="entry name" value="RNase_III"/>
    <property type="match status" value="1"/>
</dbReference>
<keyword evidence="3 8" id="KW-0507">mRNA processing</keyword>
<evidence type="ECO:0000313" key="11">
    <source>
        <dbReference type="EMBL" id="QAX81890.1"/>
    </source>
</evidence>
<dbReference type="RefSeq" id="WP_129211187.1">
    <property type="nucleotide sequence ID" value="NZ_CP026512.1"/>
</dbReference>
<dbReference type="PANTHER" id="PTHR11207">
    <property type="entry name" value="RIBONUCLEASE III"/>
    <property type="match status" value="1"/>
</dbReference>
<keyword evidence="8" id="KW-0698">rRNA processing</keyword>
<organism evidence="11 12">
    <name type="scientific">Candidatus Pseudomonas adelgestsugas</name>
    <dbReference type="NCBI Taxonomy" id="1302376"/>
    <lineage>
        <taxon>Bacteria</taxon>
        <taxon>Pseudomonadati</taxon>
        <taxon>Pseudomonadota</taxon>
        <taxon>Gammaproteobacteria</taxon>
        <taxon>Pseudomonadales</taxon>
        <taxon>Pseudomonadaceae</taxon>
        <taxon>Pseudomonas</taxon>
    </lineage>
</organism>
<accession>A0ABX5R8C0</accession>
<dbReference type="SMART" id="SM00535">
    <property type="entry name" value="RIBOc"/>
    <property type="match status" value="1"/>
</dbReference>
<keyword evidence="12" id="KW-1185">Reference proteome</keyword>
<dbReference type="EC" id="3.1.26.3" evidence="8"/>
<gene>
    <name evidence="8 11" type="primary">rnc</name>
    <name evidence="11" type="ORF">C3B55_00557</name>
</gene>
<dbReference type="CDD" id="cd10845">
    <property type="entry name" value="DSRM_RNAse_III_family"/>
    <property type="match status" value="1"/>
</dbReference>
<keyword evidence="8" id="KW-0460">Magnesium</keyword>
<keyword evidence="6 8" id="KW-0378">Hydrolase</keyword>
<keyword evidence="4 8" id="KW-0540">Nuclease</keyword>
<keyword evidence="5 8" id="KW-0255">Endonuclease</keyword>
<feature type="active site" evidence="8">
    <location>
        <position position="44"/>
    </location>
</feature>
<dbReference type="InterPro" id="IPR014720">
    <property type="entry name" value="dsRBD_dom"/>
</dbReference>
<dbReference type="PROSITE" id="PS00517">
    <property type="entry name" value="RNASE_3_1"/>
    <property type="match status" value="1"/>
</dbReference>
<comment type="subcellular location">
    <subcellularLocation>
        <location evidence="8">Cytoplasm</location>
    </subcellularLocation>
</comment>
<evidence type="ECO:0000256" key="4">
    <source>
        <dbReference type="ARBA" id="ARBA00022722"/>
    </source>
</evidence>
<dbReference type="SUPFAM" id="SSF54768">
    <property type="entry name" value="dsRNA-binding domain-like"/>
    <property type="match status" value="1"/>
</dbReference>
<dbReference type="InterPro" id="IPR036389">
    <property type="entry name" value="RNase_III_sf"/>
</dbReference>
<evidence type="ECO:0000259" key="10">
    <source>
        <dbReference type="PROSITE" id="PS50142"/>
    </source>
</evidence>
<keyword evidence="8" id="KW-0963">Cytoplasm</keyword>
<comment type="function">
    <text evidence="8">Digests double-stranded RNA. Involved in the processing of primary rRNA transcript to yield the immediate precursors to the large and small rRNAs (23S and 16S). Processes some mRNAs, and tRNAs when they are encoded in the rRNA operon. Processes pre-crRNA and tracrRNA of type II CRISPR loci if present in the organism.</text>
</comment>
<comment type="similarity">
    <text evidence="2">Belongs to the ribonuclease III family.</text>
</comment>
<evidence type="ECO:0000256" key="2">
    <source>
        <dbReference type="ARBA" id="ARBA00010183"/>
    </source>
</evidence>
<dbReference type="CDD" id="cd00593">
    <property type="entry name" value="RIBOc"/>
    <property type="match status" value="1"/>
</dbReference>
<dbReference type="Gene3D" id="3.30.160.20">
    <property type="match status" value="1"/>
</dbReference>
<evidence type="ECO:0000313" key="12">
    <source>
        <dbReference type="Proteomes" id="UP000288953"/>
    </source>
</evidence>
<dbReference type="Pfam" id="PF14622">
    <property type="entry name" value="Ribonucleas_3_3"/>
    <property type="match status" value="1"/>
</dbReference>
<evidence type="ECO:0000256" key="5">
    <source>
        <dbReference type="ARBA" id="ARBA00022759"/>
    </source>
</evidence>
<feature type="binding site" evidence="8">
    <location>
        <position position="40"/>
    </location>
    <ligand>
        <name>Mg(2+)</name>
        <dbReference type="ChEBI" id="CHEBI:18420"/>
    </ligand>
</feature>
<reference evidence="11 12" key="1">
    <citation type="journal article" date="2018" name="Genome Biol. Evol.">
        <title>Partnering With a Pest: Genomes of Hemlock Woolly Adelgid Symbionts Reveal Atypical Nutritional Provisioning Patterns in Dual-Obligate Bacteria.</title>
        <authorList>
            <person name="Weglarz K.M."/>
            <person name="Havill N.P."/>
            <person name="Burke G.R."/>
            <person name="von Dohlen C.D."/>
        </authorList>
    </citation>
    <scope>NUCLEOTIDE SEQUENCE [LARGE SCALE GENOMIC DNA]</scope>
    <source>
        <strain evidence="11 12">HWA_ENA</strain>
    </source>
</reference>
<evidence type="ECO:0000256" key="1">
    <source>
        <dbReference type="ARBA" id="ARBA00000109"/>
    </source>
</evidence>
<dbReference type="NCBIfam" id="TIGR02191">
    <property type="entry name" value="RNaseIII"/>
    <property type="match status" value="1"/>
</dbReference>
<keyword evidence="8" id="KW-0479">Metal-binding</keyword>
<sequence length="226" mass="25246">MTVLLSCLERQLGYVFKDQELMVLALTHRSFTGRNNERLEFLGDAILNFIAGQALFERFPQAHEGQLSRLRARLVKGETLAMLARSFGLGKYLRLGSGELKNGGCCRASILADTIEAIIGAIYLDAGIEAVKKHVTAWLHFELESLTLIDTHKDPKTRLQEFLQARRCELPCYTLVNIQGKPHCRTFFVECEIILLNKKSLGQGMSRRIAEQLAATAALIALGVEE</sequence>
<evidence type="ECO:0000256" key="7">
    <source>
        <dbReference type="ARBA" id="ARBA00022884"/>
    </source>
</evidence>
<dbReference type="InterPro" id="IPR011907">
    <property type="entry name" value="RNase_III"/>
</dbReference>
<keyword evidence="7 8" id="KW-0694">RNA-binding</keyword>
<dbReference type="EMBL" id="CP026512">
    <property type="protein sequence ID" value="QAX81890.1"/>
    <property type="molecule type" value="Genomic_DNA"/>
</dbReference>
<evidence type="ECO:0000256" key="3">
    <source>
        <dbReference type="ARBA" id="ARBA00022664"/>
    </source>
</evidence>
<feature type="domain" description="RNase III" evidence="10">
    <location>
        <begin position="5"/>
        <end position="127"/>
    </location>
</feature>
<dbReference type="InterPro" id="IPR000999">
    <property type="entry name" value="RNase_III_dom"/>
</dbReference>
<dbReference type="PANTHER" id="PTHR11207:SF0">
    <property type="entry name" value="RIBONUCLEASE 3"/>
    <property type="match status" value="1"/>
</dbReference>
<keyword evidence="8" id="KW-0819">tRNA processing</keyword>
<feature type="binding site" evidence="8">
    <location>
        <position position="116"/>
    </location>
    <ligand>
        <name>Mg(2+)</name>
        <dbReference type="ChEBI" id="CHEBI:18420"/>
    </ligand>
</feature>
<proteinExistence type="inferred from homology"/>
<comment type="catalytic activity">
    <reaction evidence="1 8">
        <text>Endonucleolytic cleavage to 5'-phosphomonoester.</text>
        <dbReference type="EC" id="3.1.26.3"/>
    </reaction>
</comment>
<evidence type="ECO:0000256" key="8">
    <source>
        <dbReference type="HAMAP-Rule" id="MF_00104"/>
    </source>
</evidence>